<feature type="transmembrane region" description="Helical" evidence="8">
    <location>
        <begin position="172"/>
        <end position="195"/>
    </location>
</feature>
<dbReference type="Proteomes" id="UP000199334">
    <property type="component" value="Unassembled WGS sequence"/>
</dbReference>
<accession>A0A1G9ZJ78</accession>
<dbReference type="PRINTS" id="PR00758">
    <property type="entry name" value="ARSENICPUMP"/>
</dbReference>
<evidence type="ECO:0000256" key="5">
    <source>
        <dbReference type="ARBA" id="ARBA00022692"/>
    </source>
</evidence>
<evidence type="ECO:0000256" key="8">
    <source>
        <dbReference type="SAM" id="Phobius"/>
    </source>
</evidence>
<evidence type="ECO:0000256" key="1">
    <source>
        <dbReference type="ARBA" id="ARBA00004651"/>
    </source>
</evidence>
<evidence type="ECO:0000256" key="4">
    <source>
        <dbReference type="ARBA" id="ARBA00022475"/>
    </source>
</evidence>
<name>A0A1G9ZJ78_9BACI</name>
<evidence type="ECO:0000259" key="9">
    <source>
        <dbReference type="Pfam" id="PF03600"/>
    </source>
</evidence>
<sequence>MEAILVITIFVISYVFLLLDRINRALVAATGAALMVLFGVFSWDEALSSYVDWSTIALLFSMMVMISITQRTGIFEFIALWMIKKVSGKPVALFFWIGALTAIGSALLDNVTTVLLLVPVLLHMVKQLKLSSFPYLVNVIISSNIGGTATMIGDPPNIMIGQAVPYFDFLDFIQHLGPVVVIIHGVTMILLYFMFRRVLLTGDTIDESFIRSLKPTDSLRVSPLLYQSITILVLTIVAFTFHGFLHVELTTIAIISALLMLLISEKDESSEVVFQKVEWTTLFFFIGLFVLVGGLEKAGIIDRIAYTFIDWTEGDALMSSVVILWSAGILSGFVDNIPYVASMIPVIEEFQTFGVSPIDPLWWSLALGACLGGNGSLLGASANVVVAGIASTQQEKISFIKFMLIGLFIVLISLIISTIYVLTRYFL</sequence>
<feature type="transmembrane region" description="Helical" evidence="8">
    <location>
        <begin position="93"/>
        <end position="121"/>
    </location>
</feature>
<dbReference type="Pfam" id="PF03600">
    <property type="entry name" value="CitMHS"/>
    <property type="match status" value="1"/>
</dbReference>
<keyword evidence="6 8" id="KW-1133">Transmembrane helix</keyword>
<evidence type="ECO:0000256" key="6">
    <source>
        <dbReference type="ARBA" id="ARBA00022989"/>
    </source>
</evidence>
<comment type="subcellular location">
    <subcellularLocation>
        <location evidence="1">Cell membrane</location>
        <topology evidence="1">Multi-pass membrane protein</topology>
    </subcellularLocation>
</comment>
<dbReference type="InterPro" id="IPR000802">
    <property type="entry name" value="Arsenical_pump_ArsB"/>
</dbReference>
<keyword evidence="3" id="KW-0813">Transport</keyword>
<keyword evidence="5 8" id="KW-0812">Transmembrane</keyword>
<evidence type="ECO:0000256" key="3">
    <source>
        <dbReference type="ARBA" id="ARBA00022448"/>
    </source>
</evidence>
<reference evidence="10 11" key="1">
    <citation type="submission" date="2016-10" db="EMBL/GenBank/DDBJ databases">
        <authorList>
            <person name="de Groot N.N."/>
        </authorList>
    </citation>
    <scope>NUCLEOTIDE SEQUENCE [LARGE SCALE GENOMIC DNA]</scope>
    <source>
        <strain evidence="10 11">CGMCC 1.3442</strain>
    </source>
</reference>
<gene>
    <name evidence="10" type="ORF">SAMN05216498_1723</name>
</gene>
<dbReference type="InterPro" id="IPR051475">
    <property type="entry name" value="Diverse_Ion_Transporter"/>
</dbReference>
<evidence type="ECO:0000313" key="10">
    <source>
        <dbReference type="EMBL" id="SDN21378.1"/>
    </source>
</evidence>
<feature type="domain" description="Citrate transporter-like" evidence="9">
    <location>
        <begin position="14"/>
        <end position="368"/>
    </location>
</feature>
<dbReference type="EMBL" id="FNIG01000003">
    <property type="protein sequence ID" value="SDN21378.1"/>
    <property type="molecule type" value="Genomic_DNA"/>
</dbReference>
<feature type="transmembrane region" description="Helical" evidence="8">
    <location>
        <begin position="25"/>
        <end position="43"/>
    </location>
</feature>
<feature type="transmembrane region" description="Helical" evidence="8">
    <location>
        <begin position="402"/>
        <end position="422"/>
    </location>
</feature>
<protein>
    <submittedName>
        <fullName evidence="10">Na+/H+ antiporter NhaD</fullName>
    </submittedName>
</protein>
<dbReference type="GO" id="GO:0015105">
    <property type="term" value="F:arsenite transmembrane transporter activity"/>
    <property type="evidence" value="ECO:0007669"/>
    <property type="project" value="InterPro"/>
</dbReference>
<dbReference type="PANTHER" id="PTHR43568">
    <property type="entry name" value="P PROTEIN"/>
    <property type="match status" value="1"/>
</dbReference>
<organism evidence="10 11">
    <name type="scientific">Tenuibacillus multivorans</name>
    <dbReference type="NCBI Taxonomy" id="237069"/>
    <lineage>
        <taxon>Bacteria</taxon>
        <taxon>Bacillati</taxon>
        <taxon>Bacillota</taxon>
        <taxon>Bacilli</taxon>
        <taxon>Bacillales</taxon>
        <taxon>Bacillaceae</taxon>
        <taxon>Tenuibacillus</taxon>
    </lineage>
</organism>
<feature type="transmembrane region" description="Helical" evidence="8">
    <location>
        <begin position="316"/>
        <end position="341"/>
    </location>
</feature>
<dbReference type="OrthoDB" id="9765532at2"/>
<dbReference type="GO" id="GO:0005886">
    <property type="term" value="C:plasma membrane"/>
    <property type="evidence" value="ECO:0007669"/>
    <property type="project" value="UniProtKB-SubCell"/>
</dbReference>
<feature type="transmembrane region" description="Helical" evidence="8">
    <location>
        <begin position="133"/>
        <end position="152"/>
    </location>
</feature>
<dbReference type="CDD" id="cd01116">
    <property type="entry name" value="P_permease"/>
    <property type="match status" value="1"/>
</dbReference>
<keyword evidence="4" id="KW-1003">Cell membrane</keyword>
<dbReference type="PANTHER" id="PTHR43568:SF1">
    <property type="entry name" value="P PROTEIN"/>
    <property type="match status" value="1"/>
</dbReference>
<evidence type="ECO:0000256" key="2">
    <source>
        <dbReference type="ARBA" id="ARBA00009843"/>
    </source>
</evidence>
<feature type="transmembrane region" description="Helical" evidence="8">
    <location>
        <begin position="229"/>
        <end position="259"/>
    </location>
</feature>
<proteinExistence type="inferred from homology"/>
<keyword evidence="11" id="KW-1185">Reference proteome</keyword>
<dbReference type="InterPro" id="IPR004680">
    <property type="entry name" value="Cit_transptr-like_dom"/>
</dbReference>
<keyword evidence="7 8" id="KW-0472">Membrane</keyword>
<evidence type="ECO:0000256" key="7">
    <source>
        <dbReference type="ARBA" id="ARBA00023136"/>
    </source>
</evidence>
<feature type="transmembrane region" description="Helical" evidence="8">
    <location>
        <begin position="279"/>
        <end position="295"/>
    </location>
</feature>
<comment type="similarity">
    <text evidence="2">Belongs to the CitM (TC 2.A.11) transporter family.</text>
</comment>
<feature type="transmembrane region" description="Helical" evidence="8">
    <location>
        <begin position="55"/>
        <end position="81"/>
    </location>
</feature>
<evidence type="ECO:0000313" key="11">
    <source>
        <dbReference type="Proteomes" id="UP000199334"/>
    </source>
</evidence>
<dbReference type="AlphaFoldDB" id="A0A1G9ZJ78"/>
<feature type="transmembrane region" description="Helical" evidence="8">
    <location>
        <begin position="361"/>
        <end position="390"/>
    </location>
</feature>
<dbReference type="STRING" id="237069.SAMN05216498_1723"/>